<evidence type="ECO:0000313" key="1">
    <source>
        <dbReference type="EMBL" id="CCM61855.1"/>
    </source>
</evidence>
<accession>R4YVR4</accession>
<protein>
    <submittedName>
        <fullName evidence="1">Uncharacterized protein</fullName>
    </submittedName>
</protein>
<dbReference type="RefSeq" id="WP_012222699.1">
    <property type="nucleotide sequence ID" value="NZ_HG422565.1"/>
</dbReference>
<dbReference type="EMBL" id="CANL01000001">
    <property type="protein sequence ID" value="CCM61855.1"/>
    <property type="molecule type" value="Genomic_DNA"/>
</dbReference>
<dbReference type="Proteomes" id="UP000018291">
    <property type="component" value="Unassembled WGS sequence"/>
</dbReference>
<name>R4YVR4_9ACTN</name>
<evidence type="ECO:0000313" key="2">
    <source>
        <dbReference type="Proteomes" id="UP000018291"/>
    </source>
</evidence>
<keyword evidence="2" id="KW-1185">Reference proteome</keyword>
<proteinExistence type="predicted"/>
<organism evidence="1 2">
    <name type="scientific">Candidatus Neomicrothrix parvicella RN1</name>
    <dbReference type="NCBI Taxonomy" id="1229780"/>
    <lineage>
        <taxon>Bacteria</taxon>
        <taxon>Bacillati</taxon>
        <taxon>Actinomycetota</taxon>
        <taxon>Acidimicrobiia</taxon>
        <taxon>Acidimicrobiales</taxon>
        <taxon>Microthrixaceae</taxon>
        <taxon>Candidatus Neomicrothrix</taxon>
    </lineage>
</organism>
<comment type="caution">
    <text evidence="1">The sequence shown here is derived from an EMBL/GenBank/DDBJ whole genome shotgun (WGS) entry which is preliminary data.</text>
</comment>
<reference evidence="1 2" key="1">
    <citation type="journal article" date="2013" name="ISME J.">
        <title>Metabolic model for the filamentous 'Candidatus Microthrix parvicella' based on genomic and metagenomic analyses.</title>
        <authorList>
            <person name="Jon McIlroy S."/>
            <person name="Kristiansen R."/>
            <person name="Albertsen M."/>
            <person name="Michael Karst S."/>
            <person name="Rossetti S."/>
            <person name="Lund Nielsen J."/>
            <person name="Tandoi V."/>
            <person name="James Seviour R."/>
            <person name="Nielsen P.H."/>
        </authorList>
    </citation>
    <scope>NUCLEOTIDE SEQUENCE [LARGE SCALE GENOMIC DNA]</scope>
    <source>
        <strain evidence="1 2">RN1</strain>
    </source>
</reference>
<sequence length="150" mass="15687">MLRPYGPKIAILAIVAALVGLVWVANTATTGSDAASQSLPDEVDRLIPVSGGTILRQATVGIDVADGYTANLTIDGVTISDPIEFAEGTGKLVRDGLVINAETGVITYTPRPDGLVERFETGRNCVAANVWKVNAEPTSGRNVTWCFSAA</sequence>
<gene>
    <name evidence="1" type="ORF">BN381_10086</name>
</gene>
<dbReference type="HOGENOM" id="CLU_1737194_0_0_11"/>
<dbReference type="AlphaFoldDB" id="R4YVR4"/>